<dbReference type="SUPFAM" id="SSF46689">
    <property type="entry name" value="Homeodomain-like"/>
    <property type="match status" value="1"/>
</dbReference>
<dbReference type="EMBL" id="SODL02000001">
    <property type="protein sequence ID" value="MCP2366060.1"/>
    <property type="molecule type" value="Genomic_DNA"/>
</dbReference>
<dbReference type="Pfam" id="PF00440">
    <property type="entry name" value="TetR_N"/>
    <property type="match status" value="1"/>
</dbReference>
<organism evidence="7 8">
    <name type="scientific">Agromyces flavus</name>
    <dbReference type="NCBI Taxonomy" id="589382"/>
    <lineage>
        <taxon>Bacteria</taxon>
        <taxon>Bacillati</taxon>
        <taxon>Actinomycetota</taxon>
        <taxon>Actinomycetes</taxon>
        <taxon>Micrococcales</taxon>
        <taxon>Microbacteriaceae</taxon>
        <taxon>Agromyces</taxon>
    </lineage>
</organism>
<keyword evidence="9" id="KW-1185">Reference proteome</keyword>
<evidence type="ECO:0000256" key="3">
    <source>
        <dbReference type="ARBA" id="ARBA00023163"/>
    </source>
</evidence>
<dbReference type="Gene3D" id="1.10.357.10">
    <property type="entry name" value="Tetracycline Repressor, domain 2"/>
    <property type="match status" value="1"/>
</dbReference>
<protein>
    <submittedName>
        <fullName evidence="6">AcrR family transcriptional regulator</fullName>
    </submittedName>
    <submittedName>
        <fullName evidence="7">DNA-binding transcriptional regulator, AcrR family</fullName>
    </submittedName>
</protein>
<evidence type="ECO:0000313" key="9">
    <source>
        <dbReference type="Proteomes" id="UP000893823"/>
    </source>
</evidence>
<dbReference type="Pfam" id="PF17940">
    <property type="entry name" value="TetR_C_31"/>
    <property type="match status" value="1"/>
</dbReference>
<dbReference type="GO" id="GO:0000976">
    <property type="term" value="F:transcription cis-regulatory region binding"/>
    <property type="evidence" value="ECO:0007669"/>
    <property type="project" value="TreeGrafter"/>
</dbReference>
<dbReference type="PANTHER" id="PTHR30055">
    <property type="entry name" value="HTH-TYPE TRANSCRIPTIONAL REGULATOR RUTR"/>
    <property type="match status" value="1"/>
</dbReference>
<proteinExistence type="predicted"/>
<reference evidence="6" key="3">
    <citation type="submission" date="2022-06" db="EMBL/GenBank/DDBJ databases">
        <title>Genomic Encyclopedia of Type Strains, Phase III (KMG-III): the genomes of soil and plant-associated and newly described type strains.</title>
        <authorList>
            <person name="Whitman W."/>
        </authorList>
    </citation>
    <scope>NUCLEOTIDE SEQUENCE</scope>
    <source>
        <strain evidence="6">CPCC 202695</strain>
    </source>
</reference>
<name>A0A1H1W0X1_9MICO</name>
<gene>
    <name evidence="6" type="ORF">BCL57_000202</name>
    <name evidence="7" type="ORF">SAMN04489721_2132</name>
</gene>
<dbReference type="InterPro" id="IPR001647">
    <property type="entry name" value="HTH_TetR"/>
</dbReference>
<evidence type="ECO:0000256" key="1">
    <source>
        <dbReference type="ARBA" id="ARBA00023015"/>
    </source>
</evidence>
<dbReference type="OrthoDB" id="9816296at2"/>
<dbReference type="STRING" id="589382.SAMN04489721_2132"/>
<dbReference type="Proteomes" id="UP000199482">
    <property type="component" value="Chromosome I"/>
</dbReference>
<dbReference type="InterPro" id="IPR009057">
    <property type="entry name" value="Homeodomain-like_sf"/>
</dbReference>
<accession>A0A1H1W0X1</accession>
<sequence>MTDPPRRPLNHGDGKEALLAATVRVVAAKGLRGMTFRAVADEAGVNNTLIAHHFGTRDRLLAATLEWSMERSIGLADLGAYAREPESFRAALIENVLSEPALQVFQFEMVLESSRRSDLQPAVRRLYQRYVEELAHGRSDPEPAGSAGFHRAMFAALDGLVLQYLGRAITADQLAEAVEALGAVIAAGPRG</sequence>
<dbReference type="EMBL" id="LT629755">
    <property type="protein sequence ID" value="SDS90744.1"/>
    <property type="molecule type" value="Genomic_DNA"/>
</dbReference>
<dbReference type="InterPro" id="IPR050109">
    <property type="entry name" value="HTH-type_TetR-like_transc_reg"/>
</dbReference>
<dbReference type="PROSITE" id="PS50977">
    <property type="entry name" value="HTH_TETR_2"/>
    <property type="match status" value="1"/>
</dbReference>
<feature type="DNA-binding region" description="H-T-H motif" evidence="4">
    <location>
        <begin position="35"/>
        <end position="54"/>
    </location>
</feature>
<evidence type="ECO:0000313" key="8">
    <source>
        <dbReference type="Proteomes" id="UP000199482"/>
    </source>
</evidence>
<dbReference type="InterPro" id="IPR041583">
    <property type="entry name" value="TetR_C_31"/>
</dbReference>
<evidence type="ECO:0000259" key="5">
    <source>
        <dbReference type="PROSITE" id="PS50977"/>
    </source>
</evidence>
<dbReference type="PANTHER" id="PTHR30055:SF234">
    <property type="entry name" value="HTH-TYPE TRANSCRIPTIONAL REGULATOR BETI"/>
    <property type="match status" value="1"/>
</dbReference>
<evidence type="ECO:0000256" key="4">
    <source>
        <dbReference type="PROSITE-ProRule" id="PRU00335"/>
    </source>
</evidence>
<evidence type="ECO:0000256" key="2">
    <source>
        <dbReference type="ARBA" id="ARBA00023125"/>
    </source>
</evidence>
<keyword evidence="2 4" id="KW-0238">DNA-binding</keyword>
<keyword evidence="3" id="KW-0804">Transcription</keyword>
<dbReference type="Proteomes" id="UP000893823">
    <property type="component" value="Unassembled WGS sequence"/>
</dbReference>
<keyword evidence="1" id="KW-0805">Transcription regulation</keyword>
<evidence type="ECO:0000313" key="6">
    <source>
        <dbReference type="EMBL" id="MCP2366060.1"/>
    </source>
</evidence>
<dbReference type="AlphaFoldDB" id="A0A1H1W0X1"/>
<dbReference type="RefSeq" id="WP_092671999.1">
    <property type="nucleotide sequence ID" value="NZ_BMDN01000001.1"/>
</dbReference>
<evidence type="ECO:0000313" key="7">
    <source>
        <dbReference type="EMBL" id="SDS90744.1"/>
    </source>
</evidence>
<reference evidence="8" key="2">
    <citation type="submission" date="2016-10" db="EMBL/GenBank/DDBJ databases">
        <authorList>
            <person name="Varghese N."/>
            <person name="Submissions S."/>
        </authorList>
    </citation>
    <scope>NUCLEOTIDE SEQUENCE [LARGE SCALE GENOMIC DNA]</scope>
    <source>
        <strain evidence="8">CPCC 202695</strain>
    </source>
</reference>
<feature type="domain" description="HTH tetR-type" evidence="5">
    <location>
        <begin position="12"/>
        <end position="72"/>
    </location>
</feature>
<dbReference type="GO" id="GO:0003700">
    <property type="term" value="F:DNA-binding transcription factor activity"/>
    <property type="evidence" value="ECO:0007669"/>
    <property type="project" value="TreeGrafter"/>
</dbReference>
<reference evidence="7" key="1">
    <citation type="submission" date="2016-10" db="EMBL/GenBank/DDBJ databases">
        <authorList>
            <person name="de Groot N.N."/>
        </authorList>
    </citation>
    <scope>NUCLEOTIDE SEQUENCE [LARGE SCALE GENOMIC DNA]</scope>
    <source>
        <strain evidence="7">CPCC 202695</strain>
    </source>
</reference>